<keyword evidence="2" id="KW-0472">Membrane</keyword>
<feature type="compositionally biased region" description="Low complexity" evidence="1">
    <location>
        <begin position="307"/>
        <end position="322"/>
    </location>
</feature>
<sequence>MSSIASAAAAAATSSWAPRERSVFFQRKAIIITSVFLAIFIVLIIGCAVFLRDRKYDISDEDLQAEEEEEIRWEEMRVPEHERERMRDEREEMWIRREMGRKDAAKAIKMEKREAKAEAKRRKRALKLGIPYEEHVQAAAEEEIAGGSTALQTRFIAGRWTRNRLQTAIRVVRPTRSTSSTSSSSNSRSKKINSVESSDPGPPTTTNTTTSLGSTDESTTRRRPNSEEPASLSSSLTSSSLVSTASTAAPAVASIPISVEPGRPPSFFGEDDDGQHPPTVAPIPTTIGTGRPPSFFGEDDDGQQLQPGPMAGAAASSTSSGPFTVPSPSEQRAELESAGDEEAFLPAYIAPAPSTSIAAGPSRRADEKRRVVDDDGEEEERRRAADIEERLYAAGLGGDDGSSAFEGGMGSSEMVPPPPMALHAAAAASFDPHSSGSGSSSSHLRADGAGSMRHTVHVATDDKAALRALEEARDAPASSSAFTSSPSQRRRRRQLSPTAGTTGHGHGNTEEEREEDEEQMPSAPTLALDADGFEAFFVSVDPSAPPPGVQDESSSILPAPPRPHVAGWSEFDEPYRAVAGAGAVVPSIPLGPAGVVGIPSAPSPLPPPPIASTSTKSAAAEAKAREAGYGRISATEAEVEAEVAAILPSRPGQGPVASHVASAPAVEGGGGGGGGTLPQYEASRGGSREEEEVDVLPSAPPMWEEEEGEEEEGDVGSRHAAV</sequence>
<keyword evidence="4" id="KW-1185">Reference proteome</keyword>
<feature type="compositionally biased region" description="Acidic residues" evidence="1">
    <location>
        <begin position="703"/>
        <end position="714"/>
    </location>
</feature>
<feature type="transmembrane region" description="Helical" evidence="2">
    <location>
        <begin position="29"/>
        <end position="51"/>
    </location>
</feature>
<evidence type="ECO:0000256" key="2">
    <source>
        <dbReference type="SAM" id="Phobius"/>
    </source>
</evidence>
<gene>
    <name evidence="3" type="ORF">A4X13_0g473</name>
</gene>
<feature type="compositionally biased region" description="Low complexity" evidence="1">
    <location>
        <begin position="282"/>
        <end position="293"/>
    </location>
</feature>
<reference evidence="3" key="1">
    <citation type="submission" date="2016-04" db="EMBL/GenBank/DDBJ databases">
        <authorList>
            <person name="Nguyen H.D."/>
            <person name="Samba Siva P."/>
            <person name="Cullis J."/>
            <person name="Levesque C.A."/>
            <person name="Hambleton S."/>
        </authorList>
    </citation>
    <scope>NUCLEOTIDE SEQUENCE</scope>
    <source>
        <strain evidence="3">DAOMC 236416</strain>
    </source>
</reference>
<feature type="compositionally biased region" description="Low complexity" evidence="1">
    <location>
        <begin position="229"/>
        <end position="239"/>
    </location>
</feature>
<feature type="compositionally biased region" description="Low complexity" evidence="1">
    <location>
        <begin position="475"/>
        <end position="487"/>
    </location>
</feature>
<evidence type="ECO:0000313" key="3">
    <source>
        <dbReference type="EMBL" id="KAE8260232.1"/>
    </source>
</evidence>
<keyword evidence="2" id="KW-1133">Transmembrane helix</keyword>
<comment type="caution">
    <text evidence="3">The sequence shown here is derived from an EMBL/GenBank/DDBJ whole genome shotgun (WGS) entry which is preliminary data.</text>
</comment>
<feature type="compositionally biased region" description="Basic and acidic residues" evidence="1">
    <location>
        <begin position="363"/>
        <end position="391"/>
    </location>
</feature>
<proteinExistence type="predicted"/>
<feature type="region of interest" description="Disordered" evidence="1">
    <location>
        <begin position="255"/>
        <end position="561"/>
    </location>
</feature>
<dbReference type="EMBL" id="LWDF02000015">
    <property type="protein sequence ID" value="KAE8260232.1"/>
    <property type="molecule type" value="Genomic_DNA"/>
</dbReference>
<reference evidence="3" key="2">
    <citation type="journal article" date="2019" name="IMA Fungus">
        <title>Genome sequencing and comparison of five Tilletia species to identify candidate genes for the detection of regulated species infecting wheat.</title>
        <authorList>
            <person name="Nguyen H.D.T."/>
            <person name="Sultana T."/>
            <person name="Kesanakurti P."/>
            <person name="Hambleton S."/>
        </authorList>
    </citation>
    <scope>NUCLEOTIDE SEQUENCE</scope>
    <source>
        <strain evidence="3">DAOMC 236416</strain>
    </source>
</reference>
<evidence type="ECO:0000256" key="1">
    <source>
        <dbReference type="SAM" id="MobiDB-lite"/>
    </source>
</evidence>
<name>A0A177THQ9_9BASI</name>
<accession>A0A177THQ9</accession>
<dbReference type="AlphaFoldDB" id="A0A177THQ9"/>
<feature type="compositionally biased region" description="Low complexity" evidence="1">
    <location>
        <begin position="421"/>
        <end position="442"/>
    </location>
</feature>
<dbReference type="Proteomes" id="UP000077521">
    <property type="component" value="Unassembled WGS sequence"/>
</dbReference>
<feature type="region of interest" description="Disordered" evidence="1">
    <location>
        <begin position="171"/>
        <end position="239"/>
    </location>
</feature>
<feature type="compositionally biased region" description="Low complexity" evidence="1">
    <location>
        <begin position="176"/>
        <end position="216"/>
    </location>
</feature>
<feature type="compositionally biased region" description="Low complexity" evidence="1">
    <location>
        <begin position="655"/>
        <end position="666"/>
    </location>
</feature>
<organism evidence="3 4">
    <name type="scientific">Tilletia indica</name>
    <dbReference type="NCBI Taxonomy" id="43049"/>
    <lineage>
        <taxon>Eukaryota</taxon>
        <taxon>Fungi</taxon>
        <taxon>Dikarya</taxon>
        <taxon>Basidiomycota</taxon>
        <taxon>Ustilaginomycotina</taxon>
        <taxon>Exobasidiomycetes</taxon>
        <taxon>Tilletiales</taxon>
        <taxon>Tilletiaceae</taxon>
        <taxon>Tilletia</taxon>
    </lineage>
</organism>
<protein>
    <submittedName>
        <fullName evidence="3">Uncharacterized protein</fullName>
    </submittedName>
</protein>
<feature type="compositionally biased region" description="Gly residues" evidence="1">
    <location>
        <begin position="667"/>
        <end position="676"/>
    </location>
</feature>
<keyword evidence="2" id="KW-0812">Transmembrane</keyword>
<evidence type="ECO:0000313" key="4">
    <source>
        <dbReference type="Proteomes" id="UP000077521"/>
    </source>
</evidence>
<feature type="region of interest" description="Disordered" evidence="1">
    <location>
        <begin position="649"/>
        <end position="722"/>
    </location>
</feature>
<feature type="compositionally biased region" description="Basic and acidic residues" evidence="1">
    <location>
        <begin position="459"/>
        <end position="474"/>
    </location>
</feature>